<dbReference type="SMART" id="SM00382">
    <property type="entry name" value="AAA"/>
    <property type="match status" value="1"/>
</dbReference>
<accession>A0A9X1AFG7</accession>
<evidence type="ECO:0000256" key="5">
    <source>
        <dbReference type="ARBA" id="ARBA00022840"/>
    </source>
</evidence>
<dbReference type="AlphaFoldDB" id="A0A9X1AFG7"/>
<dbReference type="Gene3D" id="3.40.50.300">
    <property type="entry name" value="P-loop containing nucleotide triphosphate hydrolases"/>
    <property type="match status" value="1"/>
</dbReference>
<dbReference type="InterPro" id="IPR003593">
    <property type="entry name" value="AAA+_ATPase"/>
</dbReference>
<dbReference type="Pfam" id="PF08352">
    <property type="entry name" value="oligo_HPY"/>
    <property type="match status" value="1"/>
</dbReference>
<evidence type="ECO:0000313" key="7">
    <source>
        <dbReference type="EMBL" id="MBT1158632.1"/>
    </source>
</evidence>
<dbReference type="GO" id="GO:0005886">
    <property type="term" value="C:plasma membrane"/>
    <property type="evidence" value="ECO:0007669"/>
    <property type="project" value="UniProtKB-SubCell"/>
</dbReference>
<organism evidence="7 8">
    <name type="scientific">Aminobacter anthyllidis</name>
    <dbReference type="NCBI Taxonomy" id="1035067"/>
    <lineage>
        <taxon>Bacteria</taxon>
        <taxon>Pseudomonadati</taxon>
        <taxon>Pseudomonadota</taxon>
        <taxon>Alphaproteobacteria</taxon>
        <taxon>Hyphomicrobiales</taxon>
        <taxon>Phyllobacteriaceae</taxon>
        <taxon>Aminobacter</taxon>
    </lineage>
</organism>
<evidence type="ECO:0000256" key="2">
    <source>
        <dbReference type="ARBA" id="ARBA00005417"/>
    </source>
</evidence>
<dbReference type="RefSeq" id="WP_214392503.1">
    <property type="nucleotide sequence ID" value="NZ_JAFLWW010000007.1"/>
</dbReference>
<comment type="subcellular location">
    <subcellularLocation>
        <location evidence="1">Cell inner membrane</location>
        <topology evidence="1">Peripheral membrane protein</topology>
    </subcellularLocation>
</comment>
<evidence type="ECO:0000256" key="3">
    <source>
        <dbReference type="ARBA" id="ARBA00022448"/>
    </source>
</evidence>
<evidence type="ECO:0000256" key="4">
    <source>
        <dbReference type="ARBA" id="ARBA00022741"/>
    </source>
</evidence>
<dbReference type="InterPro" id="IPR013563">
    <property type="entry name" value="Oligopep_ABC_C"/>
</dbReference>
<feature type="domain" description="ABC transporter" evidence="6">
    <location>
        <begin position="8"/>
        <end position="266"/>
    </location>
</feature>
<comment type="similarity">
    <text evidence="2">Belongs to the ABC transporter superfamily.</text>
</comment>
<keyword evidence="4" id="KW-0547">Nucleotide-binding</keyword>
<dbReference type="NCBIfam" id="TIGR01727">
    <property type="entry name" value="oligo_HPY"/>
    <property type="match status" value="1"/>
</dbReference>
<dbReference type="EMBL" id="JAFLWW010000007">
    <property type="protein sequence ID" value="MBT1158632.1"/>
    <property type="molecule type" value="Genomic_DNA"/>
</dbReference>
<dbReference type="Pfam" id="PF00005">
    <property type="entry name" value="ABC_tran"/>
    <property type="match status" value="1"/>
</dbReference>
<sequence length="340" mass="37122">MPDNADILRLESLQVHFPIQGGMLDRVLGRPVRAVRAVDGIDLNVGRGEIVALVGESGSGKTTLGRVITKLAQPTGGRMLFEGRDMTSVQGSSALRPYRHRVQMIFQDAYQALNPRHTVFDIVAEPLRSLRLVENGTQLAERVSEALASAGLNPPGDFFSRFPHELSGGQRQRVVIAGALAVRPELIVADEPVSMLDVSIRAQILQVLVDLRDKHHMALLFITHDLPLAWLIADRIAVLYLGKLVEIGTADEITFNPRHPYTVALRNATPQIGGNAGRAESPALQGEVPSAARVPKGCRFHPRCPLAFDHCREEEPPPIEVGPQHLSACWLANDGRSRSS</sequence>
<dbReference type="InterPro" id="IPR050319">
    <property type="entry name" value="ABC_transp_ATP-bind"/>
</dbReference>
<dbReference type="GO" id="GO:0016887">
    <property type="term" value="F:ATP hydrolysis activity"/>
    <property type="evidence" value="ECO:0007669"/>
    <property type="project" value="InterPro"/>
</dbReference>
<keyword evidence="3" id="KW-0813">Transport</keyword>
<dbReference type="PROSITE" id="PS50893">
    <property type="entry name" value="ABC_TRANSPORTER_2"/>
    <property type="match status" value="1"/>
</dbReference>
<dbReference type="InterPro" id="IPR003439">
    <property type="entry name" value="ABC_transporter-like_ATP-bd"/>
</dbReference>
<evidence type="ECO:0000313" key="8">
    <source>
        <dbReference type="Proteomes" id="UP001138921"/>
    </source>
</evidence>
<protein>
    <submittedName>
        <fullName evidence="7">ABC transporter ATP-binding protein</fullName>
    </submittedName>
</protein>
<dbReference type="GO" id="GO:0055085">
    <property type="term" value="P:transmembrane transport"/>
    <property type="evidence" value="ECO:0007669"/>
    <property type="project" value="UniProtKB-ARBA"/>
</dbReference>
<comment type="caution">
    <text evidence="7">The sequence shown here is derived from an EMBL/GenBank/DDBJ whole genome shotgun (WGS) entry which is preliminary data.</text>
</comment>
<dbReference type="PANTHER" id="PTHR43776:SF7">
    <property type="entry name" value="D,D-DIPEPTIDE TRANSPORT ATP-BINDING PROTEIN DDPF-RELATED"/>
    <property type="match status" value="1"/>
</dbReference>
<evidence type="ECO:0000259" key="6">
    <source>
        <dbReference type="PROSITE" id="PS50893"/>
    </source>
</evidence>
<dbReference type="PANTHER" id="PTHR43776">
    <property type="entry name" value="TRANSPORT ATP-BINDING PROTEIN"/>
    <property type="match status" value="1"/>
</dbReference>
<dbReference type="InterPro" id="IPR027417">
    <property type="entry name" value="P-loop_NTPase"/>
</dbReference>
<dbReference type="CDD" id="cd03257">
    <property type="entry name" value="ABC_NikE_OppD_transporters"/>
    <property type="match status" value="1"/>
</dbReference>
<name>A0A9X1AFG7_9HYPH</name>
<dbReference type="SUPFAM" id="SSF52540">
    <property type="entry name" value="P-loop containing nucleoside triphosphate hydrolases"/>
    <property type="match status" value="1"/>
</dbReference>
<reference evidence="7" key="1">
    <citation type="journal article" date="2021" name="Microorganisms">
        <title>Phylogenomic Reconstruction and Metabolic Potential of the Genus Aminobacter.</title>
        <authorList>
            <person name="Artuso I."/>
            <person name="Turrini P."/>
            <person name="Pirolo M."/>
            <person name="Lugli G.A."/>
            <person name="Ventura M."/>
            <person name="Visca P."/>
        </authorList>
    </citation>
    <scope>NUCLEOTIDE SEQUENCE</scope>
    <source>
        <strain evidence="7">LMG 26462</strain>
    </source>
</reference>
<dbReference type="GO" id="GO:0015833">
    <property type="term" value="P:peptide transport"/>
    <property type="evidence" value="ECO:0007669"/>
    <property type="project" value="InterPro"/>
</dbReference>
<keyword evidence="5 7" id="KW-0067">ATP-binding</keyword>
<evidence type="ECO:0000256" key="1">
    <source>
        <dbReference type="ARBA" id="ARBA00004417"/>
    </source>
</evidence>
<dbReference type="GO" id="GO:0005524">
    <property type="term" value="F:ATP binding"/>
    <property type="evidence" value="ECO:0007669"/>
    <property type="project" value="UniProtKB-KW"/>
</dbReference>
<dbReference type="PROSITE" id="PS00211">
    <property type="entry name" value="ABC_TRANSPORTER_1"/>
    <property type="match status" value="1"/>
</dbReference>
<proteinExistence type="inferred from homology"/>
<keyword evidence="8" id="KW-1185">Reference proteome</keyword>
<dbReference type="FunFam" id="3.40.50.300:FF:000016">
    <property type="entry name" value="Oligopeptide ABC transporter ATP-binding component"/>
    <property type="match status" value="1"/>
</dbReference>
<gene>
    <name evidence="7" type="ORF">J1C56_23940</name>
</gene>
<reference evidence="7" key="2">
    <citation type="submission" date="2021-03" db="EMBL/GenBank/DDBJ databases">
        <authorList>
            <person name="Artuso I."/>
            <person name="Turrini P."/>
            <person name="Pirolo M."/>
            <person name="Lugli G.A."/>
            <person name="Ventura M."/>
            <person name="Visca P."/>
        </authorList>
    </citation>
    <scope>NUCLEOTIDE SEQUENCE</scope>
    <source>
        <strain evidence="7">LMG 26462</strain>
    </source>
</reference>
<dbReference type="Proteomes" id="UP001138921">
    <property type="component" value="Unassembled WGS sequence"/>
</dbReference>
<dbReference type="InterPro" id="IPR017871">
    <property type="entry name" value="ABC_transporter-like_CS"/>
</dbReference>